<dbReference type="EMBL" id="SNYJ01000004">
    <property type="protein sequence ID" value="TDQ41023.1"/>
    <property type="molecule type" value="Genomic_DNA"/>
</dbReference>
<feature type="transmembrane region" description="Helical" evidence="1">
    <location>
        <begin position="44"/>
        <end position="64"/>
    </location>
</feature>
<evidence type="ECO:0000256" key="1">
    <source>
        <dbReference type="SAM" id="Phobius"/>
    </source>
</evidence>
<sequence length="170" mass="19709">MNGTLYTVLFLLFFVIAFIAIVLTVVTAKVFIKNLIKHRKANSIPKKLVVSTIVFVCFTGFLFYQQYYNLEYLPAGHYNGTFVSPEGTYEVRTYYMTVLYGEHATAILYEKESNKQKTIYFNDCDHRPSVKWLSEHEVKVGSATLNLEENETYDFRHDPTNLCYPPTTNL</sequence>
<dbReference type="Pfam" id="PF17428">
    <property type="entry name" value="DUF5412"/>
    <property type="match status" value="1"/>
</dbReference>
<keyword evidence="1" id="KW-1133">Transmembrane helix</keyword>
<dbReference type="RefSeq" id="WP_133579631.1">
    <property type="nucleotide sequence ID" value="NZ_SNYJ01000004.1"/>
</dbReference>
<comment type="caution">
    <text evidence="2">The sequence shown here is derived from an EMBL/GenBank/DDBJ whole genome shotgun (WGS) entry which is preliminary data.</text>
</comment>
<feature type="transmembrane region" description="Helical" evidence="1">
    <location>
        <begin position="6"/>
        <end position="32"/>
    </location>
</feature>
<keyword evidence="1" id="KW-0812">Transmembrane</keyword>
<dbReference type="InterPro" id="IPR035406">
    <property type="entry name" value="DUF5412"/>
</dbReference>
<keyword evidence="3" id="KW-1185">Reference proteome</keyword>
<evidence type="ECO:0000313" key="2">
    <source>
        <dbReference type="EMBL" id="TDQ41023.1"/>
    </source>
</evidence>
<dbReference type="OrthoDB" id="2357451at2"/>
<proteinExistence type="predicted"/>
<gene>
    <name evidence="2" type="ORF">EV213_10420</name>
</gene>
<evidence type="ECO:0000313" key="3">
    <source>
        <dbReference type="Proteomes" id="UP000295632"/>
    </source>
</evidence>
<dbReference type="Proteomes" id="UP000295632">
    <property type="component" value="Unassembled WGS sequence"/>
</dbReference>
<name>A0A4R6U7W4_9BACI</name>
<protein>
    <submittedName>
        <fullName evidence="2">Uncharacterized protein</fullName>
    </submittedName>
</protein>
<organism evidence="2 3">
    <name type="scientific">Aureibacillus halotolerans</name>
    <dbReference type="NCBI Taxonomy" id="1508390"/>
    <lineage>
        <taxon>Bacteria</taxon>
        <taxon>Bacillati</taxon>
        <taxon>Bacillota</taxon>
        <taxon>Bacilli</taxon>
        <taxon>Bacillales</taxon>
        <taxon>Bacillaceae</taxon>
        <taxon>Aureibacillus</taxon>
    </lineage>
</organism>
<dbReference type="AlphaFoldDB" id="A0A4R6U7W4"/>
<reference evidence="2 3" key="1">
    <citation type="submission" date="2019-03" db="EMBL/GenBank/DDBJ databases">
        <title>Genomic Encyclopedia of Type Strains, Phase IV (KMG-IV): sequencing the most valuable type-strain genomes for metagenomic binning, comparative biology and taxonomic classification.</title>
        <authorList>
            <person name="Goeker M."/>
        </authorList>
    </citation>
    <scope>NUCLEOTIDE SEQUENCE [LARGE SCALE GENOMIC DNA]</scope>
    <source>
        <strain evidence="2 3">DSM 28697</strain>
    </source>
</reference>
<keyword evidence="1" id="KW-0472">Membrane</keyword>
<accession>A0A4R6U7W4</accession>